<proteinExistence type="predicted"/>
<dbReference type="Proteomes" id="UP001595721">
    <property type="component" value="Unassembled WGS sequence"/>
</dbReference>
<dbReference type="EMBL" id="JBHRXJ010000007">
    <property type="protein sequence ID" value="MFC3528754.1"/>
    <property type="molecule type" value="Genomic_DNA"/>
</dbReference>
<protein>
    <submittedName>
        <fullName evidence="1">DUF1800 family protein</fullName>
    </submittedName>
</protein>
<name>A0ABV7R3I5_9RHOB</name>
<dbReference type="RefSeq" id="WP_377744552.1">
    <property type="nucleotide sequence ID" value="NZ_JBHRXJ010000007.1"/>
</dbReference>
<gene>
    <name evidence="1" type="ORF">ACFOMH_11250</name>
</gene>
<sequence length="456" mass="50196">MTFGFPELAAIRLGYGLSPLMPPPENVEAVLSGPAKAGPGPDAMTTARASELMVRLRDLTKARKEGGQEDIEKSKDFNRTLGRMMVADLQSRIIRAVDDPIGFGERLVQFWADHFTVRPAGAGQNPLAVAFVDEAIRPHVNGRFEDMFFAADTHPMMLVYLNQTSSRGPNSIAAKRNRNKALGLNENLAREAMELHSLGVGAGYSQKDVRQLAELLTGLAFTPADGFSYRPQLAEPGAESVLGESYGGGRRGGLDDIRSALTDIARRPETAQYISRKLAVHFVSDDPPEDLVRDLTGVWQASQGDLPQVYRVLVTHPALAETLRQKVRQPFDYLVACYRALGITGERIAALEHPQNARMTFDPMTAMGQPWARQNGPDGWPEDSQAWIAPQLLAARINWSLRMPRQMLDDMPDPRRLLETTFRGTQSDQLAWAVPKAESAAEGVALILASGDFNRR</sequence>
<organism evidence="1 2">
    <name type="scientific">Paracoccus mangrovi</name>
    <dbReference type="NCBI Taxonomy" id="1715645"/>
    <lineage>
        <taxon>Bacteria</taxon>
        <taxon>Pseudomonadati</taxon>
        <taxon>Pseudomonadota</taxon>
        <taxon>Alphaproteobacteria</taxon>
        <taxon>Rhodobacterales</taxon>
        <taxon>Paracoccaceae</taxon>
        <taxon>Paracoccus</taxon>
    </lineage>
</organism>
<comment type="caution">
    <text evidence="1">The sequence shown here is derived from an EMBL/GenBank/DDBJ whole genome shotgun (WGS) entry which is preliminary data.</text>
</comment>
<evidence type="ECO:0000313" key="1">
    <source>
        <dbReference type="EMBL" id="MFC3528754.1"/>
    </source>
</evidence>
<dbReference type="Pfam" id="PF08811">
    <property type="entry name" value="DUF1800"/>
    <property type="match status" value="1"/>
</dbReference>
<evidence type="ECO:0000313" key="2">
    <source>
        <dbReference type="Proteomes" id="UP001595721"/>
    </source>
</evidence>
<accession>A0ABV7R3I5</accession>
<reference evidence="2" key="1">
    <citation type="journal article" date="2019" name="Int. J. Syst. Evol. Microbiol.">
        <title>The Global Catalogue of Microorganisms (GCM) 10K type strain sequencing project: providing services to taxonomists for standard genome sequencing and annotation.</title>
        <authorList>
            <consortium name="The Broad Institute Genomics Platform"/>
            <consortium name="The Broad Institute Genome Sequencing Center for Infectious Disease"/>
            <person name="Wu L."/>
            <person name="Ma J."/>
        </authorList>
    </citation>
    <scope>NUCLEOTIDE SEQUENCE [LARGE SCALE GENOMIC DNA]</scope>
    <source>
        <strain evidence="2">KCTC 42899</strain>
    </source>
</reference>
<dbReference type="InterPro" id="IPR014917">
    <property type="entry name" value="DUF1800"/>
</dbReference>
<keyword evidence="2" id="KW-1185">Reference proteome</keyword>